<protein>
    <submittedName>
        <fullName evidence="1">Uncharacterized protein</fullName>
    </submittedName>
</protein>
<dbReference type="AlphaFoldDB" id="A0A2W4W8Q1"/>
<sequence>MDNIVSSLTKNEEIIVIGTVVQVNLEAMSHCGDGVIKVTTENHRELILNIVGGRRMQCPRAEVKDGDLIEACGVVTGENMIDLVDPIKHYLRLK</sequence>
<gene>
    <name evidence="1" type="ORF">DCF19_16815</name>
</gene>
<proteinExistence type="predicted"/>
<dbReference type="EMBL" id="QBML01000024">
    <property type="protein sequence ID" value="PZO38339.1"/>
    <property type="molecule type" value="Genomic_DNA"/>
</dbReference>
<dbReference type="Proteomes" id="UP000249467">
    <property type="component" value="Unassembled WGS sequence"/>
</dbReference>
<evidence type="ECO:0000313" key="2">
    <source>
        <dbReference type="Proteomes" id="UP000249467"/>
    </source>
</evidence>
<organism evidence="1 2">
    <name type="scientific">Pseudanabaena frigida</name>
    <dbReference type="NCBI Taxonomy" id="945775"/>
    <lineage>
        <taxon>Bacteria</taxon>
        <taxon>Bacillati</taxon>
        <taxon>Cyanobacteriota</taxon>
        <taxon>Cyanophyceae</taxon>
        <taxon>Pseudanabaenales</taxon>
        <taxon>Pseudanabaenaceae</taxon>
        <taxon>Pseudanabaena</taxon>
    </lineage>
</organism>
<comment type="caution">
    <text evidence="1">The sequence shown here is derived from an EMBL/GenBank/DDBJ whole genome shotgun (WGS) entry which is preliminary data.</text>
</comment>
<name>A0A2W4W8Q1_9CYAN</name>
<reference evidence="1 2" key="1">
    <citation type="submission" date="2018-04" db="EMBL/GenBank/DDBJ databases">
        <authorList>
            <person name="Go L.Y."/>
            <person name="Mitchell J.A."/>
        </authorList>
    </citation>
    <scope>NUCLEOTIDE SEQUENCE [LARGE SCALE GENOMIC DNA]</scope>
    <source>
        <strain evidence="1">ULC066bin1</strain>
    </source>
</reference>
<reference evidence="1 2" key="2">
    <citation type="submission" date="2018-06" db="EMBL/GenBank/DDBJ databases">
        <title>Metagenomic assembly of (sub)arctic Cyanobacteria and their associated microbiome from non-axenic cultures.</title>
        <authorList>
            <person name="Baurain D."/>
        </authorList>
    </citation>
    <scope>NUCLEOTIDE SEQUENCE [LARGE SCALE GENOMIC DNA]</scope>
    <source>
        <strain evidence="1">ULC066bin1</strain>
    </source>
</reference>
<accession>A0A2W4W8Q1</accession>
<evidence type="ECO:0000313" key="1">
    <source>
        <dbReference type="EMBL" id="PZO38339.1"/>
    </source>
</evidence>